<evidence type="ECO:0000313" key="3">
    <source>
        <dbReference type="EMBL" id="KAG0503783.1"/>
    </source>
</evidence>
<feature type="compositionally biased region" description="Polar residues" evidence="2">
    <location>
        <begin position="1"/>
        <end position="25"/>
    </location>
</feature>
<dbReference type="PANTHER" id="PTHR33924:SF1">
    <property type="entry name" value="DNA-DIRECTED RNA POLYMERASE SUBUNIT BETA"/>
    <property type="match status" value="1"/>
</dbReference>
<gene>
    <name evidence="3" type="ORF">HPP92_003855</name>
</gene>
<feature type="compositionally biased region" description="Acidic residues" evidence="2">
    <location>
        <begin position="128"/>
        <end position="141"/>
    </location>
</feature>
<comment type="caution">
    <text evidence="3">The sequence shown here is derived from an EMBL/GenBank/DDBJ whole genome shotgun (WGS) entry which is preliminary data.</text>
</comment>
<protein>
    <submittedName>
        <fullName evidence="3">Uncharacterized protein</fullName>
    </submittedName>
</protein>
<reference evidence="3 4" key="1">
    <citation type="journal article" date="2020" name="Nat. Food">
        <title>A phased Vanilla planifolia genome enables genetic improvement of flavour and production.</title>
        <authorList>
            <person name="Hasing T."/>
            <person name="Tang H."/>
            <person name="Brym M."/>
            <person name="Khazi F."/>
            <person name="Huang T."/>
            <person name="Chambers A.H."/>
        </authorList>
    </citation>
    <scope>NUCLEOTIDE SEQUENCE [LARGE SCALE GENOMIC DNA]</scope>
    <source>
        <tissue evidence="3">Leaf</tissue>
    </source>
</reference>
<evidence type="ECO:0000256" key="2">
    <source>
        <dbReference type="SAM" id="MobiDB-lite"/>
    </source>
</evidence>
<dbReference type="Proteomes" id="UP000639772">
    <property type="component" value="Chromosome 1"/>
</dbReference>
<feature type="region of interest" description="Disordered" evidence="2">
    <location>
        <begin position="117"/>
        <end position="141"/>
    </location>
</feature>
<organism evidence="3 4">
    <name type="scientific">Vanilla planifolia</name>
    <name type="common">Vanilla</name>
    <dbReference type="NCBI Taxonomy" id="51239"/>
    <lineage>
        <taxon>Eukaryota</taxon>
        <taxon>Viridiplantae</taxon>
        <taxon>Streptophyta</taxon>
        <taxon>Embryophyta</taxon>
        <taxon>Tracheophyta</taxon>
        <taxon>Spermatophyta</taxon>
        <taxon>Magnoliopsida</taxon>
        <taxon>Liliopsida</taxon>
        <taxon>Asparagales</taxon>
        <taxon>Orchidaceae</taxon>
        <taxon>Vanilloideae</taxon>
        <taxon>Vanilleae</taxon>
        <taxon>Vanilla</taxon>
    </lineage>
</organism>
<evidence type="ECO:0000256" key="1">
    <source>
        <dbReference type="SAM" id="Coils"/>
    </source>
</evidence>
<sequence>METREISGSGTLSDVTNTDGKQTYQPPVKRSLSGGNGIKNLKRTLFGGERVYEESESETIRSVKAHDAYKQTKKKANPCDLQSLRDVKSQGEILVDELCLKGASSSQIIRLKSKADDSTFGSVPSLDCEAEADSPTESDEDFLGHPAISFRERNDPTFSYQTSLNCTQLNKEKDDVGVSSANEKLQGVNLCCDSSCSSCMKAAHMWMDLMYQDTRGRLNALNCSRKRARIIGAKIIDDDKAGDTSQIITKESASVESDLRQHWTSLILHTEDSLQREIMQTQSQLAELQQQKEKFKRDLEEIYFKGKE</sequence>
<feature type="coiled-coil region" evidence="1">
    <location>
        <begin position="271"/>
        <end position="305"/>
    </location>
</feature>
<keyword evidence="1" id="KW-0175">Coiled coil</keyword>
<dbReference type="PANTHER" id="PTHR33924">
    <property type="entry name" value="CATION-TRANSPORTING ATPASE"/>
    <property type="match status" value="1"/>
</dbReference>
<dbReference type="AlphaFoldDB" id="A0A835VNX4"/>
<accession>A0A835VNX4</accession>
<feature type="region of interest" description="Disordered" evidence="2">
    <location>
        <begin position="1"/>
        <end position="36"/>
    </location>
</feature>
<proteinExistence type="predicted"/>
<dbReference type="OrthoDB" id="1907176at2759"/>
<evidence type="ECO:0000313" key="4">
    <source>
        <dbReference type="Proteomes" id="UP000639772"/>
    </source>
</evidence>
<dbReference type="EMBL" id="JADCNM010000001">
    <property type="protein sequence ID" value="KAG0503783.1"/>
    <property type="molecule type" value="Genomic_DNA"/>
</dbReference>
<name>A0A835VNX4_VANPL</name>